<feature type="compositionally biased region" description="Polar residues" evidence="1">
    <location>
        <begin position="510"/>
        <end position="523"/>
    </location>
</feature>
<evidence type="ECO:0000256" key="1">
    <source>
        <dbReference type="SAM" id="MobiDB-lite"/>
    </source>
</evidence>
<accession>A0A8J5QVY8</accession>
<dbReference type="GO" id="GO:0071479">
    <property type="term" value="P:cellular response to ionizing radiation"/>
    <property type="evidence" value="ECO:0007669"/>
    <property type="project" value="TreeGrafter"/>
</dbReference>
<name>A0A8J5QVY8_9ASCO</name>
<dbReference type="GO" id="GO:0006281">
    <property type="term" value="P:DNA repair"/>
    <property type="evidence" value="ECO:0007669"/>
    <property type="project" value="TreeGrafter"/>
</dbReference>
<dbReference type="Proteomes" id="UP000694255">
    <property type="component" value="Unassembled WGS sequence"/>
</dbReference>
<dbReference type="PANTHER" id="PTHR15237">
    <property type="entry name" value="DNA REPAIR PROTEIN RAD9"/>
    <property type="match status" value="1"/>
</dbReference>
<evidence type="ECO:0000313" key="2">
    <source>
        <dbReference type="EMBL" id="KAG7663220.1"/>
    </source>
</evidence>
<sequence length="523" mass="60554">MSFIASIESKKNKLIWSKSILSLAAVSEFIKFVILQDSFYISAVNNSRTSHAEIIFKKSFFNEYMVDFSSVLPEGFETDALRYDDLDEEFEMNQHSYSFIINSRHLATLFKNLDANNMQYVCFRINWNLTSPMTQRYKFFIEIKTNKLIVKKYQTNYQPVLRGEIKIPSIYKKQLRDNPDEDFRNGNRINHIMIQYIIPKQFLEMVPPAAEDFRLDIRGNKVSFCGYTKQISKERDFLKQPMSVTVTIGLDELTSTNIQPTSNRDEGEQSNKISINFRLRDFKNFMNLITFLGQSSTYTEQFDENYLTLSNNDHFEIFFRNPGDPILFECQSNDQICVRYIQITADDRSSSDMETKQVTVDAAKNNSDVLAIPSHTIQRIENQDIRPISRSNSILSTTSSRMPLRVDETTAVRRDRVTLLPKSGLKSIHKSNRTRPVDNERLSEAPSSFTESNYDMVTYDDDSPRLGQHSAFTNVDDAHKADTDYSDSDDDKHTGELPKQRKRPFDQFLGPTQGNKRVTSLLD</sequence>
<keyword evidence="3" id="KW-1185">Reference proteome</keyword>
<organism evidence="2 3">
    <name type="scientific">[Candida] subhashii</name>
    <dbReference type="NCBI Taxonomy" id="561895"/>
    <lineage>
        <taxon>Eukaryota</taxon>
        <taxon>Fungi</taxon>
        <taxon>Dikarya</taxon>
        <taxon>Ascomycota</taxon>
        <taxon>Saccharomycotina</taxon>
        <taxon>Pichiomycetes</taxon>
        <taxon>Debaryomycetaceae</taxon>
        <taxon>Spathaspora</taxon>
    </lineage>
</organism>
<dbReference type="InterPro" id="IPR007268">
    <property type="entry name" value="Rad9/Ddc1"/>
</dbReference>
<dbReference type="GO" id="GO:0000076">
    <property type="term" value="P:DNA replication checkpoint signaling"/>
    <property type="evidence" value="ECO:0007669"/>
    <property type="project" value="TreeGrafter"/>
</dbReference>
<dbReference type="AlphaFoldDB" id="A0A8J5QVY8"/>
<dbReference type="GeneID" id="73470021"/>
<feature type="region of interest" description="Disordered" evidence="1">
    <location>
        <begin position="423"/>
        <end position="523"/>
    </location>
</feature>
<proteinExistence type="predicted"/>
<dbReference type="GO" id="GO:0030896">
    <property type="term" value="C:checkpoint clamp complex"/>
    <property type="evidence" value="ECO:0007669"/>
    <property type="project" value="InterPro"/>
</dbReference>
<dbReference type="EMBL" id="JAGSYN010000142">
    <property type="protein sequence ID" value="KAG7663220.1"/>
    <property type="molecule type" value="Genomic_DNA"/>
</dbReference>
<dbReference type="RefSeq" id="XP_049263452.1">
    <property type="nucleotide sequence ID" value="XM_049407053.1"/>
</dbReference>
<feature type="compositionally biased region" description="Polar residues" evidence="1">
    <location>
        <begin position="445"/>
        <end position="455"/>
    </location>
</feature>
<feature type="compositionally biased region" description="Basic and acidic residues" evidence="1">
    <location>
        <begin position="490"/>
        <end position="505"/>
    </location>
</feature>
<protein>
    <submittedName>
        <fullName evidence="2">DDC1</fullName>
    </submittedName>
</protein>
<gene>
    <name evidence="2" type="ORF">J8A68_003220</name>
</gene>
<dbReference type="GO" id="GO:0031573">
    <property type="term" value="P:mitotic intra-S DNA damage checkpoint signaling"/>
    <property type="evidence" value="ECO:0007669"/>
    <property type="project" value="TreeGrafter"/>
</dbReference>
<comment type="caution">
    <text evidence="2">The sequence shown here is derived from an EMBL/GenBank/DDBJ whole genome shotgun (WGS) entry which is preliminary data.</text>
</comment>
<dbReference type="PANTHER" id="PTHR15237:SF0">
    <property type="entry name" value="CELL CYCLE CHECKPOINT CONTROL PROTEIN"/>
    <property type="match status" value="1"/>
</dbReference>
<evidence type="ECO:0000313" key="3">
    <source>
        <dbReference type="Proteomes" id="UP000694255"/>
    </source>
</evidence>
<reference evidence="2 3" key="1">
    <citation type="journal article" date="2021" name="DNA Res.">
        <title>Genome analysis of Candida subhashii reveals its hybrid nature and dual mitochondrial genome conformations.</title>
        <authorList>
            <person name="Mixao V."/>
            <person name="Hegedusova E."/>
            <person name="Saus E."/>
            <person name="Pryszcz L.P."/>
            <person name="Cillingova A."/>
            <person name="Nosek J."/>
            <person name="Gabaldon T."/>
        </authorList>
    </citation>
    <scope>NUCLEOTIDE SEQUENCE [LARGE SCALE GENOMIC DNA]</scope>
    <source>
        <strain evidence="2 3">CBS 10753</strain>
    </source>
</reference>
<dbReference type="OrthoDB" id="3992718at2759"/>